<dbReference type="PANTHER" id="PTHR41252:SF1">
    <property type="entry name" value="BLR2505 PROTEIN"/>
    <property type="match status" value="1"/>
</dbReference>
<comment type="caution">
    <text evidence="2">The sequence shown here is derived from an EMBL/GenBank/DDBJ whole genome shotgun (WGS) entry which is preliminary data.</text>
</comment>
<evidence type="ECO:0000259" key="1">
    <source>
        <dbReference type="Pfam" id="PF12680"/>
    </source>
</evidence>
<dbReference type="InterPro" id="IPR037401">
    <property type="entry name" value="SnoaL-like"/>
</dbReference>
<dbReference type="RefSeq" id="WP_200191241.1">
    <property type="nucleotide sequence ID" value="NZ_JAENHM010000023.1"/>
</dbReference>
<feature type="domain" description="SnoaL-like" evidence="1">
    <location>
        <begin position="10"/>
        <end position="118"/>
    </location>
</feature>
<reference evidence="3" key="1">
    <citation type="submission" date="2021-01" db="EMBL/GenBank/DDBJ databases">
        <title>Genome public.</title>
        <authorList>
            <person name="Liu C."/>
            <person name="Sun Q."/>
        </authorList>
    </citation>
    <scope>NUCLEOTIDE SEQUENCE [LARGE SCALE GENOMIC DNA]</scope>
    <source>
        <strain evidence="3">YIM B02556</strain>
    </source>
</reference>
<organism evidence="2 3">
    <name type="scientific">Azospirillum endophyticum</name>
    <dbReference type="NCBI Taxonomy" id="2800326"/>
    <lineage>
        <taxon>Bacteria</taxon>
        <taxon>Pseudomonadati</taxon>
        <taxon>Pseudomonadota</taxon>
        <taxon>Alphaproteobacteria</taxon>
        <taxon>Rhodospirillales</taxon>
        <taxon>Azospirillaceae</taxon>
        <taxon>Azospirillum</taxon>
    </lineage>
</organism>
<dbReference type="Pfam" id="PF12680">
    <property type="entry name" value="SnoaL_2"/>
    <property type="match status" value="1"/>
</dbReference>
<dbReference type="InterPro" id="IPR032710">
    <property type="entry name" value="NTF2-like_dom_sf"/>
</dbReference>
<name>A0ABS1F0V7_9PROT</name>
<gene>
    <name evidence="2" type="ORF">JHL17_06470</name>
</gene>
<dbReference type="SUPFAM" id="SSF54427">
    <property type="entry name" value="NTF2-like"/>
    <property type="match status" value="1"/>
</dbReference>
<accession>A0ABS1F0V7</accession>
<dbReference type="EMBL" id="JAENHM010000023">
    <property type="protein sequence ID" value="MBK1837050.1"/>
    <property type="molecule type" value="Genomic_DNA"/>
</dbReference>
<proteinExistence type="predicted"/>
<sequence>MTQKDLTWLRTLYDRYGVGEVQAVFDHLSPDVEWVSNRESPVFASFSGTFHGVDGVRRYFDGLTQDWSIDRHDLLDMTVEGDDVRVRNLVGATYRKTGRRVETVTHHRLRVRDGRIERFEEQLDDAVVAMACEAGCDAGTGAAGKPVA</sequence>
<evidence type="ECO:0000313" key="3">
    <source>
        <dbReference type="Proteomes" id="UP000652760"/>
    </source>
</evidence>
<keyword evidence="3" id="KW-1185">Reference proteome</keyword>
<dbReference type="PANTHER" id="PTHR41252">
    <property type="entry name" value="BLR2505 PROTEIN"/>
    <property type="match status" value="1"/>
</dbReference>
<dbReference type="Proteomes" id="UP000652760">
    <property type="component" value="Unassembled WGS sequence"/>
</dbReference>
<dbReference type="Gene3D" id="3.10.450.50">
    <property type="match status" value="1"/>
</dbReference>
<protein>
    <submittedName>
        <fullName evidence="2">Nuclear transport factor 2 family protein</fullName>
    </submittedName>
</protein>
<evidence type="ECO:0000313" key="2">
    <source>
        <dbReference type="EMBL" id="MBK1837050.1"/>
    </source>
</evidence>